<sequence length="236" mass="27160">MKENKKLPNDIMSLMSNPPHTLDDVFNDFDRLAEKRFMEIYSLRPYAELLENHSKKILDEKHTIKTIDKAFEKLQGNILNHNSNLDYYGKMCLTFRTMADQLDRDSNQPAAIWGLIMSAYFLGATSTASDIITNKHIDTLEKNEAAAKAKNSVYAESRSYFIKCINEKSPESGWKTTSHLASELSDHIVNYERTTLKLNSPEDITTRLMRWAREYPDVALAVSQHVQRKRKGTPKN</sequence>
<dbReference type="Proteomes" id="UP000765224">
    <property type="component" value="Unassembled WGS sequence"/>
</dbReference>
<keyword evidence="2" id="KW-1185">Reference proteome</keyword>
<dbReference type="EMBL" id="JAHSTS010000001">
    <property type="protein sequence ID" value="MBV4456448.1"/>
    <property type="molecule type" value="Genomic_DNA"/>
</dbReference>
<evidence type="ECO:0000313" key="2">
    <source>
        <dbReference type="Proteomes" id="UP000765224"/>
    </source>
</evidence>
<evidence type="ECO:0000313" key="1">
    <source>
        <dbReference type="EMBL" id="MBV4456448.1"/>
    </source>
</evidence>
<protein>
    <submittedName>
        <fullName evidence="1">Uncharacterized protein</fullName>
    </submittedName>
</protein>
<organism evidence="1 2">
    <name type="scientific">Pseudomonas ekonensis</name>
    <dbReference type="NCBI Taxonomy" id="2842353"/>
    <lineage>
        <taxon>Bacteria</taxon>
        <taxon>Pseudomonadati</taxon>
        <taxon>Pseudomonadota</taxon>
        <taxon>Gammaproteobacteria</taxon>
        <taxon>Pseudomonadales</taxon>
        <taxon>Pseudomonadaceae</taxon>
        <taxon>Pseudomonas</taxon>
    </lineage>
</organism>
<comment type="caution">
    <text evidence="1">The sequence shown here is derived from an EMBL/GenBank/DDBJ whole genome shotgun (WGS) entry which is preliminary data.</text>
</comment>
<accession>A0ABS6P7K1</accession>
<dbReference type="RefSeq" id="WP_217890434.1">
    <property type="nucleotide sequence ID" value="NZ_JAHSTS010000001.1"/>
</dbReference>
<gene>
    <name evidence="1" type="ORF">KVG96_00590</name>
</gene>
<proteinExistence type="predicted"/>
<reference evidence="1 2" key="1">
    <citation type="submission" date="2021-06" db="EMBL/GenBank/DDBJ databases">
        <title>Updating the genus Pseudomonas: Description of 43 new species and partition of the Pseudomonas putida group.</title>
        <authorList>
            <person name="Girard L."/>
            <person name="Lood C."/>
            <person name="Vandamme P."/>
            <person name="Rokni-Zadeh H."/>
            <person name="Van Noort V."/>
            <person name="Hofte M."/>
            <person name="Lavigne R."/>
            <person name="De Mot R."/>
        </authorList>
    </citation>
    <scope>NUCLEOTIDE SEQUENCE [LARGE SCALE GENOMIC DNA]</scope>
    <source>
        <strain evidence="1 2">COR58</strain>
    </source>
</reference>
<name>A0ABS6P7K1_9PSED</name>